<name>B0G6L0_9FIRM</name>
<dbReference type="GO" id="GO:0003677">
    <property type="term" value="F:DNA binding"/>
    <property type="evidence" value="ECO:0007669"/>
    <property type="project" value="InterPro"/>
</dbReference>
<organism evidence="2 3">
    <name type="scientific">Dorea formicigenerans ATCC 27755</name>
    <dbReference type="NCBI Taxonomy" id="411461"/>
    <lineage>
        <taxon>Bacteria</taxon>
        <taxon>Bacillati</taxon>
        <taxon>Bacillota</taxon>
        <taxon>Clostridia</taxon>
        <taxon>Lachnospirales</taxon>
        <taxon>Lachnospiraceae</taxon>
        <taxon>Dorea</taxon>
    </lineage>
</organism>
<sequence>MRQSHFSITKERSIYMPKPKTATGEKNLISKRLIELREKNHMSQRMLAHQLQLRGYDMDKNVITRIETNKRFVTDVEIKAFSEVFEISYEYLIDGKEK</sequence>
<proteinExistence type="predicted"/>
<dbReference type="CDD" id="cd00093">
    <property type="entry name" value="HTH_XRE"/>
    <property type="match status" value="1"/>
</dbReference>
<dbReference type="Proteomes" id="UP000005359">
    <property type="component" value="Unassembled WGS sequence"/>
</dbReference>
<dbReference type="SUPFAM" id="SSF47413">
    <property type="entry name" value="lambda repressor-like DNA-binding domains"/>
    <property type="match status" value="1"/>
</dbReference>
<evidence type="ECO:0000259" key="1">
    <source>
        <dbReference type="PROSITE" id="PS50943"/>
    </source>
</evidence>
<evidence type="ECO:0000313" key="2">
    <source>
        <dbReference type="EMBL" id="EDR46771.1"/>
    </source>
</evidence>
<dbReference type="AlphaFoldDB" id="B0G6L0"/>
<evidence type="ECO:0000313" key="3">
    <source>
        <dbReference type="Proteomes" id="UP000005359"/>
    </source>
</evidence>
<dbReference type="SMART" id="SM00530">
    <property type="entry name" value="HTH_XRE"/>
    <property type="match status" value="1"/>
</dbReference>
<accession>B0G6L0</accession>
<dbReference type="Pfam" id="PF12844">
    <property type="entry name" value="HTH_19"/>
    <property type="match status" value="1"/>
</dbReference>
<dbReference type="EMBL" id="AAXA02000014">
    <property type="protein sequence ID" value="EDR46771.1"/>
    <property type="molecule type" value="Genomic_DNA"/>
</dbReference>
<protein>
    <recommendedName>
        <fullName evidence="1">HTH cro/C1-type domain-containing protein</fullName>
    </recommendedName>
</protein>
<dbReference type="Gene3D" id="1.10.260.40">
    <property type="entry name" value="lambda repressor-like DNA-binding domains"/>
    <property type="match status" value="1"/>
</dbReference>
<reference evidence="2 3" key="2">
    <citation type="submission" date="2007-10" db="EMBL/GenBank/DDBJ databases">
        <authorList>
            <person name="Fulton L."/>
            <person name="Clifton S."/>
            <person name="Fulton B."/>
            <person name="Xu J."/>
            <person name="Minx P."/>
            <person name="Pepin K.H."/>
            <person name="Johnson M."/>
            <person name="Thiruvilangam P."/>
            <person name="Bhonagiri V."/>
            <person name="Nash W.E."/>
            <person name="Wang C."/>
            <person name="Mardis E.R."/>
            <person name="Wilson R.K."/>
        </authorList>
    </citation>
    <scope>NUCLEOTIDE SEQUENCE [LARGE SCALE GENOMIC DNA]</scope>
    <source>
        <strain evidence="2 3">ATCC 27755</strain>
    </source>
</reference>
<dbReference type="InterPro" id="IPR010982">
    <property type="entry name" value="Lambda_DNA-bd_dom_sf"/>
</dbReference>
<dbReference type="InterPro" id="IPR001387">
    <property type="entry name" value="Cro/C1-type_HTH"/>
</dbReference>
<dbReference type="PaxDb" id="411461-DORFOR_01994"/>
<dbReference type="PROSITE" id="PS50943">
    <property type="entry name" value="HTH_CROC1"/>
    <property type="match status" value="1"/>
</dbReference>
<dbReference type="eggNOG" id="COG1396">
    <property type="taxonomic scope" value="Bacteria"/>
</dbReference>
<reference evidence="2 3" key="1">
    <citation type="submission" date="2007-10" db="EMBL/GenBank/DDBJ databases">
        <title>Draft genome sequence of Dorea formicigenerans(ATCC 27755).</title>
        <authorList>
            <person name="Sudarsanam P."/>
            <person name="Ley R."/>
            <person name="Guruge J."/>
            <person name="Turnbaugh P.J."/>
            <person name="Mahowald M."/>
            <person name="Liep D."/>
            <person name="Gordon J."/>
        </authorList>
    </citation>
    <scope>NUCLEOTIDE SEQUENCE [LARGE SCALE GENOMIC DNA]</scope>
    <source>
        <strain evidence="2 3">ATCC 27755</strain>
    </source>
</reference>
<dbReference type="STRING" id="411461.DORFOR_01994"/>
<gene>
    <name evidence="2" type="ORF">DORFOR_01994</name>
</gene>
<comment type="caution">
    <text evidence="2">The sequence shown here is derived from an EMBL/GenBank/DDBJ whole genome shotgun (WGS) entry which is preliminary data.</text>
</comment>
<feature type="domain" description="HTH cro/C1-type" evidence="1">
    <location>
        <begin position="33"/>
        <end position="92"/>
    </location>
</feature>